<evidence type="ECO:0000256" key="3">
    <source>
        <dbReference type="ARBA" id="ARBA00023002"/>
    </source>
</evidence>
<keyword evidence="3 5" id="KW-0560">Oxidoreductase</keyword>
<accession>A0A1G2TJ84</accession>
<dbReference type="Pfam" id="PF02826">
    <property type="entry name" value="2-Hacid_dh_C"/>
    <property type="match status" value="1"/>
</dbReference>
<dbReference type="GO" id="GO:0016616">
    <property type="term" value="F:oxidoreductase activity, acting on the CH-OH group of donors, NAD or NADP as acceptor"/>
    <property type="evidence" value="ECO:0007669"/>
    <property type="project" value="InterPro"/>
</dbReference>
<dbReference type="PROSITE" id="PS00670">
    <property type="entry name" value="D_2_HYDROXYACID_DH_2"/>
    <property type="match status" value="1"/>
</dbReference>
<feature type="domain" description="D-isomer specific 2-hydroxyacid dehydrogenase catalytic" evidence="6">
    <location>
        <begin position="5"/>
        <end position="322"/>
    </location>
</feature>
<proteinExistence type="inferred from homology"/>
<evidence type="ECO:0000256" key="1">
    <source>
        <dbReference type="ARBA" id="ARBA00005854"/>
    </source>
</evidence>
<dbReference type="EMBL" id="MHVS01000004">
    <property type="protein sequence ID" value="OHA96719.1"/>
    <property type="molecule type" value="Genomic_DNA"/>
</dbReference>
<gene>
    <name evidence="8" type="ORF">A3D49_02655</name>
</gene>
<dbReference type="Proteomes" id="UP000177279">
    <property type="component" value="Unassembled WGS sequence"/>
</dbReference>
<evidence type="ECO:0000256" key="2">
    <source>
        <dbReference type="ARBA" id="ARBA00022605"/>
    </source>
</evidence>
<organism evidence="8 9">
    <name type="scientific">Candidatus Zambryskibacteria bacterium RIFCSPHIGHO2_02_FULL_43_37</name>
    <dbReference type="NCBI Taxonomy" id="1802749"/>
    <lineage>
        <taxon>Bacteria</taxon>
        <taxon>Candidatus Zambryskiibacteriota</taxon>
    </lineage>
</organism>
<comment type="caution">
    <text evidence="8">The sequence shown here is derived from an EMBL/GenBank/DDBJ whole genome shotgun (WGS) entry which is preliminary data.</text>
</comment>
<evidence type="ECO:0000256" key="4">
    <source>
        <dbReference type="ARBA" id="ARBA00023027"/>
    </source>
</evidence>
<dbReference type="Gene3D" id="3.40.50.720">
    <property type="entry name" value="NAD(P)-binding Rossmann-like Domain"/>
    <property type="match status" value="2"/>
</dbReference>
<evidence type="ECO:0000256" key="5">
    <source>
        <dbReference type="RuleBase" id="RU003719"/>
    </source>
</evidence>
<comment type="similarity">
    <text evidence="1 5">Belongs to the D-isomer specific 2-hydroxyacid dehydrogenase family.</text>
</comment>
<sequence length="324" mass="35047">MAKAVFVTRKIPDKGIKKLIEKGYEVDINPNDSIPTQEELLGFLKKKPYDAVLSLLTDKIDAKVYDAAPSVKLYANYATGFDNIDIAEAARRGITVANAPAELTSEAVAEHTLALMLALAARVVEADEFVRQNKYKGWEPLHFIGMDVLGKTLGIVGAGRIGGRVGKYAKGLGMKIIYTDVARNDKFEAECGASYVSTLEELLGQADIVTLHVPLLDSTRHLMNAECLKKMKSTAFLINTSRGPVVDEAALEGALKNGIIAGAALDVFEFEPKISVGLVKLQNIILTPHIASASIEAREQMAELAADNIIDFLEGGQPRNIIKP</sequence>
<dbReference type="Pfam" id="PF00389">
    <property type="entry name" value="2-Hacid_dh"/>
    <property type="match status" value="1"/>
</dbReference>
<evidence type="ECO:0000259" key="7">
    <source>
        <dbReference type="Pfam" id="PF02826"/>
    </source>
</evidence>
<keyword evidence="4" id="KW-0520">NAD</keyword>
<dbReference type="GO" id="GO:0051287">
    <property type="term" value="F:NAD binding"/>
    <property type="evidence" value="ECO:0007669"/>
    <property type="project" value="InterPro"/>
</dbReference>
<dbReference type="SUPFAM" id="SSF51735">
    <property type="entry name" value="NAD(P)-binding Rossmann-fold domains"/>
    <property type="match status" value="1"/>
</dbReference>
<evidence type="ECO:0000259" key="6">
    <source>
        <dbReference type="Pfam" id="PF00389"/>
    </source>
</evidence>
<dbReference type="InterPro" id="IPR006139">
    <property type="entry name" value="D-isomer_2_OHA_DH_cat_dom"/>
</dbReference>
<evidence type="ECO:0000313" key="9">
    <source>
        <dbReference type="Proteomes" id="UP000177279"/>
    </source>
</evidence>
<dbReference type="InterPro" id="IPR036291">
    <property type="entry name" value="NAD(P)-bd_dom_sf"/>
</dbReference>
<dbReference type="FunFam" id="3.40.50.720:FF:000203">
    <property type="entry name" value="D-3-phosphoglycerate dehydrogenase (SerA)"/>
    <property type="match status" value="1"/>
</dbReference>
<dbReference type="InterPro" id="IPR029753">
    <property type="entry name" value="D-isomer_DH_CS"/>
</dbReference>
<dbReference type="AlphaFoldDB" id="A0A1G2TJ84"/>
<dbReference type="SUPFAM" id="SSF52283">
    <property type="entry name" value="Formate/glycerate dehydrogenase catalytic domain-like"/>
    <property type="match status" value="1"/>
</dbReference>
<dbReference type="CDD" id="cd05301">
    <property type="entry name" value="GDH"/>
    <property type="match status" value="1"/>
</dbReference>
<dbReference type="InterPro" id="IPR029752">
    <property type="entry name" value="D-isomer_DH_CS1"/>
</dbReference>
<feature type="domain" description="D-isomer specific 2-hydroxyacid dehydrogenase NAD-binding" evidence="7">
    <location>
        <begin position="113"/>
        <end position="291"/>
    </location>
</feature>
<dbReference type="PANTHER" id="PTHR42789">
    <property type="entry name" value="D-ISOMER SPECIFIC 2-HYDROXYACID DEHYDROGENASE FAMILY PROTEIN (AFU_ORTHOLOGUE AFUA_6G10090)"/>
    <property type="match status" value="1"/>
</dbReference>
<dbReference type="GO" id="GO:0008652">
    <property type="term" value="P:amino acid biosynthetic process"/>
    <property type="evidence" value="ECO:0007669"/>
    <property type="project" value="UniProtKB-KW"/>
</dbReference>
<reference evidence="8 9" key="1">
    <citation type="journal article" date="2016" name="Nat. Commun.">
        <title>Thousands of microbial genomes shed light on interconnected biogeochemical processes in an aquifer system.</title>
        <authorList>
            <person name="Anantharaman K."/>
            <person name="Brown C.T."/>
            <person name="Hug L.A."/>
            <person name="Sharon I."/>
            <person name="Castelle C.J."/>
            <person name="Probst A.J."/>
            <person name="Thomas B.C."/>
            <person name="Singh A."/>
            <person name="Wilkins M.J."/>
            <person name="Karaoz U."/>
            <person name="Brodie E.L."/>
            <person name="Williams K.H."/>
            <person name="Hubbard S.S."/>
            <person name="Banfield J.F."/>
        </authorList>
    </citation>
    <scope>NUCLEOTIDE SEQUENCE [LARGE SCALE GENOMIC DNA]</scope>
</reference>
<name>A0A1G2TJ84_9BACT</name>
<dbReference type="InterPro" id="IPR006140">
    <property type="entry name" value="D-isomer_DH_NAD-bd"/>
</dbReference>
<evidence type="ECO:0000313" key="8">
    <source>
        <dbReference type="EMBL" id="OHA96719.1"/>
    </source>
</evidence>
<protein>
    <recommendedName>
        <fullName evidence="10">D-glycerate dehydrogenase</fullName>
    </recommendedName>
</protein>
<dbReference type="InterPro" id="IPR050857">
    <property type="entry name" value="D-2-hydroxyacid_DH"/>
</dbReference>
<evidence type="ECO:0008006" key="10">
    <source>
        <dbReference type="Google" id="ProtNLM"/>
    </source>
</evidence>
<dbReference type="PROSITE" id="PS00065">
    <property type="entry name" value="D_2_HYDROXYACID_DH_1"/>
    <property type="match status" value="1"/>
</dbReference>
<dbReference type="PROSITE" id="PS00671">
    <property type="entry name" value="D_2_HYDROXYACID_DH_3"/>
    <property type="match status" value="1"/>
</dbReference>
<keyword evidence="2" id="KW-0028">Amino-acid biosynthesis</keyword>
<dbReference type="PANTHER" id="PTHR42789:SF1">
    <property type="entry name" value="D-ISOMER SPECIFIC 2-HYDROXYACID DEHYDROGENASE FAMILY PROTEIN (AFU_ORTHOLOGUE AFUA_6G10090)"/>
    <property type="match status" value="1"/>
</dbReference>